<name>A0A9N9WYG6_9DIPT</name>
<dbReference type="InterPro" id="IPR032675">
    <property type="entry name" value="LRR_dom_sf"/>
</dbReference>
<dbReference type="PANTHER" id="PTHR24366:SF96">
    <property type="entry name" value="LEUCINE RICH REPEAT CONTAINING 53"/>
    <property type="match status" value="1"/>
</dbReference>
<accession>A0A9N9WYG6</accession>
<dbReference type="Pfam" id="PF12248">
    <property type="entry name" value="Methyltransf_FA"/>
    <property type="match status" value="1"/>
</dbReference>
<feature type="signal peptide" evidence="3">
    <location>
        <begin position="1"/>
        <end position="18"/>
    </location>
</feature>
<keyword evidence="3" id="KW-0732">Signal</keyword>
<dbReference type="FunFam" id="3.80.10.10:FF:001164">
    <property type="entry name" value="GH01279p"/>
    <property type="match status" value="1"/>
</dbReference>
<dbReference type="InterPro" id="IPR022041">
    <property type="entry name" value="Methyltransf_FA"/>
</dbReference>
<organism evidence="5 6">
    <name type="scientific">Chironomus riparius</name>
    <dbReference type="NCBI Taxonomy" id="315576"/>
    <lineage>
        <taxon>Eukaryota</taxon>
        <taxon>Metazoa</taxon>
        <taxon>Ecdysozoa</taxon>
        <taxon>Arthropoda</taxon>
        <taxon>Hexapoda</taxon>
        <taxon>Insecta</taxon>
        <taxon>Pterygota</taxon>
        <taxon>Neoptera</taxon>
        <taxon>Endopterygota</taxon>
        <taxon>Diptera</taxon>
        <taxon>Nematocera</taxon>
        <taxon>Chironomoidea</taxon>
        <taxon>Chironomidae</taxon>
        <taxon>Chironominae</taxon>
        <taxon>Chironomus</taxon>
    </lineage>
</organism>
<sequence length="611" mass="68184">MEIKGLIIVLLSIGSTFGQSIDCTFGEITVGSGLLYACHLNIFNPLGFDNFTAISGVHLAGRTNADVTAVVKAPLSRTLTIPRIICSVFPNVVYVDYSEMHLVSIGEQDLRSCRGLEFALFNNNHIVQVHQNAFVNNLRLVNIDFNNNTLIELPEGVFSTLAGLYFLVLSNNPLTRISAGAFNGAITLRRLYMVSNGIEAINPEWFRPLGDIRRLTMSNNSISELPEDVFRHLPELRILELGDNPLGSNIPSRVFSFTPRLVEMRLSNAAITTLDPEWFISSSNFSVIDFSGNSIRSISANIFENANLTTLQTFDIGHNLLSESTIPATLFDGFPNLVYLGLNGNSIRVVNPRWFERLSQLRILNLKANIMYQIQSEVFVSLPSVIDLNLGLNRISVVNRNAFGSLENLRYVNFADNWVNAVDAEFFNDATSLDVINLRDNNCTNEKFEKFGDNREQFMTSLVHCTRNFRYTFDTNTAAGGDHSIFTAPRFGMHIRTNARQEIRIALLSSNEIREPIVEIIIGYSNNTRSRIARNGNVVVSMQTPAVLNQTGTNIFRVTWANNVISVSRDTQPFPFISFTAEGVFTPSFYGIRSILSDVNWSIRPISAGGF</sequence>
<gene>
    <name evidence="5" type="ORF">CHIRRI_LOCUS11659</name>
</gene>
<evidence type="ECO:0000313" key="5">
    <source>
        <dbReference type="EMBL" id="CAG9808823.1"/>
    </source>
</evidence>
<feature type="chain" id="PRO_5040282447" description="Farnesoic acid O-methyl transferase domain-containing protein" evidence="3">
    <location>
        <begin position="19"/>
        <end position="611"/>
    </location>
</feature>
<reference evidence="5" key="2">
    <citation type="submission" date="2022-10" db="EMBL/GenBank/DDBJ databases">
        <authorList>
            <consortium name="ENA_rothamsted_submissions"/>
            <consortium name="culmorum"/>
            <person name="King R."/>
        </authorList>
    </citation>
    <scope>NUCLEOTIDE SEQUENCE</scope>
</reference>
<dbReference type="PANTHER" id="PTHR24366">
    <property type="entry name" value="IG(IMMUNOGLOBULIN) AND LRR(LEUCINE RICH REPEAT) DOMAINS"/>
    <property type="match status" value="1"/>
</dbReference>
<dbReference type="Gene3D" id="3.80.10.10">
    <property type="entry name" value="Ribonuclease Inhibitor"/>
    <property type="match status" value="2"/>
</dbReference>
<reference evidence="5" key="1">
    <citation type="submission" date="2022-01" db="EMBL/GenBank/DDBJ databases">
        <authorList>
            <person name="King R."/>
        </authorList>
    </citation>
    <scope>NUCLEOTIDE SEQUENCE</scope>
</reference>
<dbReference type="EMBL" id="OU895879">
    <property type="protein sequence ID" value="CAG9808823.1"/>
    <property type="molecule type" value="Genomic_DNA"/>
</dbReference>
<dbReference type="Pfam" id="PF13855">
    <property type="entry name" value="LRR_8"/>
    <property type="match status" value="3"/>
</dbReference>
<dbReference type="OrthoDB" id="2013775at2759"/>
<feature type="domain" description="Farnesoic acid O-methyl transferase" evidence="4">
    <location>
        <begin position="483"/>
        <end position="603"/>
    </location>
</feature>
<protein>
    <recommendedName>
        <fullName evidence="4">Farnesoic acid O-methyl transferase domain-containing protein</fullName>
    </recommendedName>
</protein>
<dbReference type="InterPro" id="IPR003591">
    <property type="entry name" value="Leu-rich_rpt_typical-subtyp"/>
</dbReference>
<dbReference type="Proteomes" id="UP001153620">
    <property type="component" value="Chromosome 3"/>
</dbReference>
<dbReference type="SUPFAM" id="SSF52058">
    <property type="entry name" value="L domain-like"/>
    <property type="match status" value="1"/>
</dbReference>
<evidence type="ECO:0000256" key="2">
    <source>
        <dbReference type="ARBA" id="ARBA00022737"/>
    </source>
</evidence>
<dbReference type="AlphaFoldDB" id="A0A9N9WYG6"/>
<evidence type="ECO:0000256" key="3">
    <source>
        <dbReference type="SAM" id="SignalP"/>
    </source>
</evidence>
<dbReference type="InterPro" id="IPR001611">
    <property type="entry name" value="Leu-rich_rpt"/>
</dbReference>
<dbReference type="SMART" id="SM00369">
    <property type="entry name" value="LRR_TYP"/>
    <property type="match status" value="9"/>
</dbReference>
<evidence type="ECO:0000313" key="6">
    <source>
        <dbReference type="Proteomes" id="UP001153620"/>
    </source>
</evidence>
<evidence type="ECO:0000256" key="1">
    <source>
        <dbReference type="ARBA" id="ARBA00022614"/>
    </source>
</evidence>
<keyword evidence="1" id="KW-0433">Leucine-rich repeat</keyword>
<proteinExistence type="predicted"/>
<evidence type="ECO:0000259" key="4">
    <source>
        <dbReference type="Pfam" id="PF12248"/>
    </source>
</evidence>
<keyword evidence="2" id="KW-0677">Repeat</keyword>
<keyword evidence="6" id="KW-1185">Reference proteome</keyword>